<dbReference type="HOGENOM" id="CLU_206096_0_0_1"/>
<organism evidence="2 3">
    <name type="scientific">Paracoccidioides brasiliensis (strain Pb18)</name>
    <dbReference type="NCBI Taxonomy" id="502780"/>
    <lineage>
        <taxon>Eukaryota</taxon>
        <taxon>Fungi</taxon>
        <taxon>Dikarya</taxon>
        <taxon>Ascomycota</taxon>
        <taxon>Pezizomycotina</taxon>
        <taxon>Eurotiomycetes</taxon>
        <taxon>Eurotiomycetidae</taxon>
        <taxon>Onygenales</taxon>
        <taxon>Ajellomycetaceae</taxon>
        <taxon>Paracoccidioides</taxon>
    </lineage>
</organism>
<sequence length="51" mass="5450">MAEVRSASKSSEKNGAPTEQMMTVAMPRSRGGYHKELGRADGSRGLTRLGV</sequence>
<accession>A0A0A0HSQ6</accession>
<proteinExistence type="predicted"/>
<feature type="compositionally biased region" description="Basic and acidic residues" evidence="1">
    <location>
        <begin position="33"/>
        <end position="42"/>
    </location>
</feature>
<keyword evidence="3" id="KW-1185">Reference proteome</keyword>
<dbReference type="VEuPathDB" id="FungiDB:PADG_12249"/>
<evidence type="ECO:0000313" key="3">
    <source>
        <dbReference type="Proteomes" id="UP000001628"/>
    </source>
</evidence>
<dbReference type="OrthoDB" id="10403847at2759"/>
<reference evidence="2 3" key="1">
    <citation type="journal article" date="2011" name="PLoS Genet.">
        <title>Comparative genomic analysis of human fungal pathogens causing paracoccidioidomycosis.</title>
        <authorList>
            <person name="Desjardins C.A."/>
            <person name="Champion M.D."/>
            <person name="Holder J.W."/>
            <person name="Muszewska A."/>
            <person name="Goldberg J."/>
            <person name="Bailao A.M."/>
            <person name="Brigido M.M."/>
            <person name="Ferreira M.E."/>
            <person name="Garcia A.M."/>
            <person name="Grynberg M."/>
            <person name="Gujja S."/>
            <person name="Heiman D.I."/>
            <person name="Henn M.R."/>
            <person name="Kodira C.D."/>
            <person name="Leon-Narvaez H."/>
            <person name="Longo L.V."/>
            <person name="Ma L.J."/>
            <person name="Malavazi I."/>
            <person name="Matsuo A.L."/>
            <person name="Morais F.V."/>
            <person name="Pereira M."/>
            <person name="Rodriguez-Brito S."/>
            <person name="Sakthikumar S."/>
            <person name="Salem-Izacc S.M."/>
            <person name="Sykes S.M."/>
            <person name="Teixeira M.M."/>
            <person name="Vallejo M.C."/>
            <person name="Walter M.E."/>
            <person name="Yandava C."/>
            <person name="Young S."/>
            <person name="Zeng Q."/>
            <person name="Zucker J."/>
            <person name="Felipe M.S."/>
            <person name="Goldman G.H."/>
            <person name="Haas B.J."/>
            <person name="McEwen J.G."/>
            <person name="Nino-Vega G."/>
            <person name="Puccia R."/>
            <person name="San-Blas G."/>
            <person name="Soares C.M."/>
            <person name="Birren B.W."/>
            <person name="Cuomo C.A."/>
        </authorList>
    </citation>
    <scope>NUCLEOTIDE SEQUENCE [LARGE SCALE GENOMIC DNA]</scope>
    <source>
        <strain evidence="2 3">Pb18</strain>
    </source>
</reference>
<dbReference type="InParanoid" id="A0A0A0HSQ6"/>
<protein>
    <submittedName>
        <fullName evidence="2">Uncharacterized protein</fullName>
    </submittedName>
</protein>
<dbReference type="OMA" id="PTEQMMT"/>
<gene>
    <name evidence="2" type="ORF">PADG_12249</name>
</gene>
<dbReference type="EMBL" id="KN275966">
    <property type="protein sequence ID" value="KGM91677.1"/>
    <property type="molecule type" value="Genomic_DNA"/>
</dbReference>
<feature type="region of interest" description="Disordered" evidence="1">
    <location>
        <begin position="1"/>
        <end position="51"/>
    </location>
</feature>
<dbReference type="AlphaFoldDB" id="A0A0A0HSQ6"/>
<dbReference type="Proteomes" id="UP000001628">
    <property type="component" value="Unassembled WGS sequence"/>
</dbReference>
<name>A0A0A0HSQ6_PARBD</name>
<evidence type="ECO:0000313" key="2">
    <source>
        <dbReference type="EMBL" id="KGM91677.1"/>
    </source>
</evidence>
<evidence type="ECO:0000256" key="1">
    <source>
        <dbReference type="SAM" id="MobiDB-lite"/>
    </source>
</evidence>
<dbReference type="RefSeq" id="XP_010762631.1">
    <property type="nucleotide sequence ID" value="XM_010764329.1"/>
</dbReference>
<dbReference type="KEGG" id="pbn:PADG_12249"/>
<dbReference type="GeneID" id="22588146"/>